<proteinExistence type="predicted"/>
<accession>A0A174W0E6</accession>
<dbReference type="SUPFAM" id="SSF51197">
    <property type="entry name" value="Clavaminate synthase-like"/>
    <property type="match status" value="1"/>
</dbReference>
<dbReference type="NCBIfam" id="TIGR00022">
    <property type="entry name" value="YhcH/YjgK/YiaL family protein"/>
    <property type="match status" value="1"/>
</dbReference>
<dbReference type="Pfam" id="PF04074">
    <property type="entry name" value="DUF386"/>
    <property type="match status" value="1"/>
</dbReference>
<evidence type="ECO:0000313" key="2">
    <source>
        <dbReference type="Proteomes" id="UP000095762"/>
    </source>
</evidence>
<protein>
    <submittedName>
        <fullName evidence="1">Toxin-antitoxin biofilm protein TabA</fullName>
    </submittedName>
</protein>
<dbReference type="PANTHER" id="PTHR34986">
    <property type="entry name" value="EVOLVED BETA-GALACTOSIDASE SUBUNIT BETA"/>
    <property type="match status" value="1"/>
</dbReference>
<dbReference type="Gene3D" id="2.60.120.370">
    <property type="entry name" value="YhcH/YjgK/YiaL"/>
    <property type="match status" value="1"/>
</dbReference>
<dbReference type="InterPro" id="IPR037012">
    <property type="entry name" value="NanQ/TabA/YiaL_sf"/>
</dbReference>
<reference evidence="1 2" key="1">
    <citation type="submission" date="2015-09" db="EMBL/GenBank/DDBJ databases">
        <authorList>
            <consortium name="Pathogen Informatics"/>
        </authorList>
    </citation>
    <scope>NUCLEOTIDE SEQUENCE [LARGE SCALE GENOMIC DNA]</scope>
    <source>
        <strain evidence="1 2">2789STDY5834957</strain>
    </source>
</reference>
<name>A0A174W0E6_9FIRM</name>
<sequence length="150" mass="16807">MIYTDLENLKHYQGINKNLDTAIRYLIEKGTENLVPGRNDVDGDNVFVNEFSYMTIPESEAIFEAHFDYADVHMVLSGSEYIGVTDIKKLEVTKTDKENDCILGNGKVENMLLMTPGKVLIVLPEDAHMVKVQNGTAVEAKKAVMKIKVN</sequence>
<gene>
    <name evidence="1" type="primary">tabA</name>
    <name evidence="1" type="ORF">ERS852569_03692</name>
</gene>
<organism evidence="1 2">
    <name type="scientific">Blautia obeum</name>
    <dbReference type="NCBI Taxonomy" id="40520"/>
    <lineage>
        <taxon>Bacteria</taxon>
        <taxon>Bacillati</taxon>
        <taxon>Bacillota</taxon>
        <taxon>Clostridia</taxon>
        <taxon>Lachnospirales</taxon>
        <taxon>Lachnospiraceae</taxon>
        <taxon>Blautia</taxon>
    </lineage>
</organism>
<dbReference type="GO" id="GO:0005829">
    <property type="term" value="C:cytosol"/>
    <property type="evidence" value="ECO:0007669"/>
    <property type="project" value="TreeGrafter"/>
</dbReference>
<dbReference type="PANTHER" id="PTHR34986:SF1">
    <property type="entry name" value="PROTEIN YIAL"/>
    <property type="match status" value="1"/>
</dbReference>
<dbReference type="Proteomes" id="UP000095762">
    <property type="component" value="Unassembled WGS sequence"/>
</dbReference>
<dbReference type="InterPro" id="IPR004375">
    <property type="entry name" value="NanQ/TabA/YiaL"/>
</dbReference>
<dbReference type="EMBL" id="CZBP01000045">
    <property type="protein sequence ID" value="CUQ40382.1"/>
    <property type="molecule type" value="Genomic_DNA"/>
</dbReference>
<evidence type="ECO:0000313" key="1">
    <source>
        <dbReference type="EMBL" id="CUQ40382.1"/>
    </source>
</evidence>
<dbReference type="RefSeq" id="WP_055060633.1">
    <property type="nucleotide sequence ID" value="NZ_CZBP01000045.1"/>
</dbReference>
<dbReference type="AlphaFoldDB" id="A0A174W0E6"/>